<protein>
    <recommendedName>
        <fullName evidence="3">TupA-like ATPgrasp</fullName>
    </recommendedName>
</protein>
<evidence type="ECO:0000313" key="1">
    <source>
        <dbReference type="EMBL" id="BAL84387.1"/>
    </source>
</evidence>
<dbReference type="InterPro" id="IPR029465">
    <property type="entry name" value="ATPgrasp_TupA"/>
</dbReference>
<accession>I0GUF0</accession>
<dbReference type="PATRIC" id="fig|927704.6.peg.2765"/>
<dbReference type="Pfam" id="PF14305">
    <property type="entry name" value="ATPgrasp_TupA"/>
    <property type="match status" value="1"/>
</dbReference>
<dbReference type="AlphaFoldDB" id="I0GUF0"/>
<sequence length="307" mass="36729">MGIKKILKENLPSVMLVPLKRAYSDMHYAAMHVVPEEWYLKRRFKKRVGYPLNLDNPRTFNEKLQWLKLHDRNPLYTKMVDKYEAKKYVAELIGEEYIIPTLGVWDHFDEIDFDELPNQFVLKCTHDSGSIVICKDKNNFDRQAAKKKLERGLRHNYYYAGGFEWPYKNVKPRIIAEKYMVDELTKELRDYKFFTFHGEPKALFIASERFKDGEETKFDFYDMQFHHLDLKSGHPNAKCFNEKPKQFERMKVLASKLAGDTAHLRVDFYEINGKIYWGELTFFHWSGMVPFEPFEWDNKFGEWLTLS</sequence>
<organism evidence="1 2">
    <name type="scientific">Selenomonas ruminantium subsp. lactilytica (strain NBRC 103574 / TAM6421)</name>
    <dbReference type="NCBI Taxonomy" id="927704"/>
    <lineage>
        <taxon>Bacteria</taxon>
        <taxon>Bacillati</taxon>
        <taxon>Bacillota</taxon>
        <taxon>Negativicutes</taxon>
        <taxon>Selenomonadales</taxon>
        <taxon>Selenomonadaceae</taxon>
        <taxon>Selenomonas</taxon>
    </lineage>
</organism>
<proteinExistence type="predicted"/>
<dbReference type="EMBL" id="AP012292">
    <property type="protein sequence ID" value="BAL84387.1"/>
    <property type="molecule type" value="Genomic_DNA"/>
</dbReference>
<reference evidence="1 2" key="1">
    <citation type="submission" date="2011-10" db="EMBL/GenBank/DDBJ databases">
        <title>Whole genome sequence of Selenomonas ruminantium subsp. lactilytica TAM6421.</title>
        <authorList>
            <person name="Oguchi A."/>
            <person name="Ankai A."/>
            <person name="Kaneko J."/>
            <person name="Yamada-Narita S."/>
            <person name="Fukui S."/>
            <person name="Takahashi M."/>
            <person name="Onodera T."/>
            <person name="Kojima S."/>
            <person name="Fushimi T."/>
            <person name="Abe N."/>
            <person name="Kamio Y."/>
            <person name="Yamazaki S."/>
            <person name="Fujita N."/>
        </authorList>
    </citation>
    <scope>NUCLEOTIDE SEQUENCE [LARGE SCALE GENOMIC DNA]</scope>
    <source>
        <strain evidence="2">NBRC 103574 / TAM6421</strain>
    </source>
</reference>
<dbReference type="eggNOG" id="COG3307">
    <property type="taxonomic scope" value="Bacteria"/>
</dbReference>
<name>I0GUF0_SELRL</name>
<evidence type="ECO:0008006" key="3">
    <source>
        <dbReference type="Google" id="ProtNLM"/>
    </source>
</evidence>
<dbReference type="RefSeq" id="WP_014425804.1">
    <property type="nucleotide sequence ID" value="NC_017068.1"/>
</dbReference>
<evidence type="ECO:0000313" key="2">
    <source>
        <dbReference type="Proteomes" id="UP000007887"/>
    </source>
</evidence>
<gene>
    <name evidence="1" type="ordered locus">SELR_26790</name>
</gene>
<dbReference type="Proteomes" id="UP000007887">
    <property type="component" value="Chromosome"/>
</dbReference>
<dbReference type="HOGENOM" id="CLU_056705_0_0_9"/>
<dbReference type="KEGG" id="sri:SELR_26790"/>